<sequence>MSTVIEAAKLLEDYEKAKEMAEEVEEIKDNIAGEMCINCKNPGGFHLDTVKIEEDDAKRILQFIEDYYSGKTAEALKKIGRLS</sequence>
<reference evidence="2 3" key="1">
    <citation type="submission" date="2020-08" db="EMBL/GenBank/DDBJ databases">
        <title>Genome public.</title>
        <authorList>
            <person name="Liu C."/>
            <person name="Sun Q."/>
        </authorList>
    </citation>
    <scope>NUCLEOTIDE SEQUENCE [LARGE SCALE GENOMIC DNA]</scope>
    <source>
        <strain evidence="2 3">NSJ-34</strain>
    </source>
</reference>
<gene>
    <name evidence="2" type="ORF">H8S76_25480</name>
</gene>
<proteinExistence type="predicted"/>
<evidence type="ECO:0000313" key="2">
    <source>
        <dbReference type="EMBL" id="MBC5675587.1"/>
    </source>
</evidence>
<organism evidence="2 3">
    <name type="scientific">Blautia celeris</name>
    <dbReference type="NCBI Taxonomy" id="2763026"/>
    <lineage>
        <taxon>Bacteria</taxon>
        <taxon>Bacillati</taxon>
        <taxon>Bacillota</taxon>
        <taxon>Clostridia</taxon>
        <taxon>Lachnospirales</taxon>
        <taxon>Lachnospiraceae</taxon>
        <taxon>Blautia</taxon>
    </lineage>
</organism>
<keyword evidence="1" id="KW-0175">Coiled coil</keyword>
<feature type="coiled-coil region" evidence="1">
    <location>
        <begin position="4"/>
        <end position="34"/>
    </location>
</feature>
<protein>
    <submittedName>
        <fullName evidence="2">Uncharacterized protein</fullName>
    </submittedName>
</protein>
<comment type="caution">
    <text evidence="2">The sequence shown here is derived from an EMBL/GenBank/DDBJ whole genome shotgun (WGS) entry which is preliminary data.</text>
</comment>
<evidence type="ECO:0000256" key="1">
    <source>
        <dbReference type="SAM" id="Coils"/>
    </source>
</evidence>
<keyword evidence="3" id="KW-1185">Reference proteome</keyword>
<dbReference type="Proteomes" id="UP000654573">
    <property type="component" value="Unassembled WGS sequence"/>
</dbReference>
<name>A0ABR7FK41_9FIRM</name>
<dbReference type="RefSeq" id="WP_186971158.1">
    <property type="nucleotide sequence ID" value="NZ_JACOOU010000018.1"/>
</dbReference>
<accession>A0ABR7FK41</accession>
<dbReference type="EMBL" id="JACOOU010000018">
    <property type="protein sequence ID" value="MBC5675587.1"/>
    <property type="molecule type" value="Genomic_DNA"/>
</dbReference>
<evidence type="ECO:0000313" key="3">
    <source>
        <dbReference type="Proteomes" id="UP000654573"/>
    </source>
</evidence>